<dbReference type="AlphaFoldDB" id="A0A4R3YMN0"/>
<protein>
    <submittedName>
        <fullName evidence="1">Uncharacterized protein</fullName>
    </submittedName>
</protein>
<keyword evidence="2" id="KW-1185">Reference proteome</keyword>
<sequence length="74" mass="8351">MTRLAHQVTHLLSLALRQLNAFKHAVLPIAGAERNIIVMPAFSDIVFVSKRINRNHYGGDEQYVKFAQPRPLGL</sequence>
<name>A0A4R3YMN0_9GAMM</name>
<accession>A0A4R3YMN0</accession>
<dbReference type="EMBL" id="SMCR01000009">
    <property type="protein sequence ID" value="TCV93482.1"/>
    <property type="molecule type" value="Genomic_DNA"/>
</dbReference>
<organism evidence="1 2">
    <name type="scientific">Biostraticola tofi</name>
    <dbReference type="NCBI Taxonomy" id="466109"/>
    <lineage>
        <taxon>Bacteria</taxon>
        <taxon>Pseudomonadati</taxon>
        <taxon>Pseudomonadota</taxon>
        <taxon>Gammaproteobacteria</taxon>
        <taxon>Enterobacterales</taxon>
        <taxon>Bruguierivoracaceae</taxon>
        <taxon>Biostraticola</taxon>
    </lineage>
</organism>
<evidence type="ECO:0000313" key="2">
    <source>
        <dbReference type="Proteomes" id="UP000295719"/>
    </source>
</evidence>
<evidence type="ECO:0000313" key="1">
    <source>
        <dbReference type="EMBL" id="TCV93482.1"/>
    </source>
</evidence>
<gene>
    <name evidence="1" type="ORF">EDC52_10938</name>
</gene>
<dbReference type="Proteomes" id="UP000295719">
    <property type="component" value="Unassembled WGS sequence"/>
</dbReference>
<proteinExistence type="predicted"/>
<reference evidence="1 2" key="1">
    <citation type="submission" date="2019-03" db="EMBL/GenBank/DDBJ databases">
        <title>Genomic Encyclopedia of Type Strains, Phase IV (KMG-IV): sequencing the most valuable type-strain genomes for metagenomic binning, comparative biology and taxonomic classification.</title>
        <authorList>
            <person name="Goeker M."/>
        </authorList>
    </citation>
    <scope>NUCLEOTIDE SEQUENCE [LARGE SCALE GENOMIC DNA]</scope>
    <source>
        <strain evidence="1 2">DSM 19580</strain>
    </source>
</reference>
<comment type="caution">
    <text evidence="1">The sequence shown here is derived from an EMBL/GenBank/DDBJ whole genome shotgun (WGS) entry which is preliminary data.</text>
</comment>